<evidence type="ECO:0000313" key="2">
    <source>
        <dbReference type="EMBL" id="KAJ0969431.1"/>
    </source>
</evidence>
<proteinExistence type="predicted"/>
<feature type="compositionally biased region" description="Basic residues" evidence="1">
    <location>
        <begin position="144"/>
        <end position="156"/>
    </location>
</feature>
<dbReference type="AlphaFoldDB" id="A0A9D5CAB5"/>
<keyword evidence="3" id="KW-1185">Reference proteome</keyword>
<feature type="region of interest" description="Disordered" evidence="1">
    <location>
        <begin position="144"/>
        <end position="163"/>
    </location>
</feature>
<sequence>MVGMEVGDEDVRAMIRMGGGDERDGVGFDALLKISLLILQRETCEPDRFPSFYFHGGGRGNGGVFDWNPVAAIVELLSKRSVVRDEQRGVEVRWDGESGDCCGSGGAGEAVREMARRTVMLIRGEMDDISDSVEFEKRRRRASLRARKGSAARRPGRRDEATSWISMARRSGTKDKLIKF</sequence>
<dbReference type="Proteomes" id="UP001085076">
    <property type="component" value="Miscellaneous, Linkage group lg06"/>
</dbReference>
<reference evidence="2" key="2">
    <citation type="journal article" date="2022" name="Hortic Res">
        <title>The genome of Dioscorea zingiberensis sheds light on the biosynthesis, origin and evolution of the medicinally important diosgenin saponins.</title>
        <authorList>
            <person name="Li Y."/>
            <person name="Tan C."/>
            <person name="Li Z."/>
            <person name="Guo J."/>
            <person name="Li S."/>
            <person name="Chen X."/>
            <person name="Wang C."/>
            <person name="Dai X."/>
            <person name="Yang H."/>
            <person name="Song W."/>
            <person name="Hou L."/>
            <person name="Xu J."/>
            <person name="Tong Z."/>
            <person name="Xu A."/>
            <person name="Yuan X."/>
            <person name="Wang W."/>
            <person name="Yang Q."/>
            <person name="Chen L."/>
            <person name="Sun Z."/>
            <person name="Wang K."/>
            <person name="Pan B."/>
            <person name="Chen J."/>
            <person name="Bao Y."/>
            <person name="Liu F."/>
            <person name="Qi X."/>
            <person name="Gang D.R."/>
            <person name="Wen J."/>
            <person name="Li J."/>
        </authorList>
    </citation>
    <scope>NUCLEOTIDE SEQUENCE</scope>
    <source>
        <strain evidence="2">Dzin_1.0</strain>
    </source>
</reference>
<protein>
    <submittedName>
        <fullName evidence="2">Uncharacterized protein</fullName>
    </submittedName>
</protein>
<reference evidence="2" key="1">
    <citation type="submission" date="2021-03" db="EMBL/GenBank/DDBJ databases">
        <authorList>
            <person name="Li Z."/>
            <person name="Yang C."/>
        </authorList>
    </citation>
    <scope>NUCLEOTIDE SEQUENCE</scope>
    <source>
        <strain evidence="2">Dzin_1.0</strain>
        <tissue evidence="2">Leaf</tissue>
    </source>
</reference>
<name>A0A9D5CAB5_9LILI</name>
<dbReference type="EMBL" id="JAGGNH010000006">
    <property type="protein sequence ID" value="KAJ0969431.1"/>
    <property type="molecule type" value="Genomic_DNA"/>
</dbReference>
<gene>
    <name evidence="2" type="ORF">J5N97_022308</name>
</gene>
<accession>A0A9D5CAB5</accession>
<evidence type="ECO:0000313" key="3">
    <source>
        <dbReference type="Proteomes" id="UP001085076"/>
    </source>
</evidence>
<comment type="caution">
    <text evidence="2">The sequence shown here is derived from an EMBL/GenBank/DDBJ whole genome shotgun (WGS) entry which is preliminary data.</text>
</comment>
<organism evidence="2 3">
    <name type="scientific">Dioscorea zingiberensis</name>
    <dbReference type="NCBI Taxonomy" id="325984"/>
    <lineage>
        <taxon>Eukaryota</taxon>
        <taxon>Viridiplantae</taxon>
        <taxon>Streptophyta</taxon>
        <taxon>Embryophyta</taxon>
        <taxon>Tracheophyta</taxon>
        <taxon>Spermatophyta</taxon>
        <taxon>Magnoliopsida</taxon>
        <taxon>Liliopsida</taxon>
        <taxon>Dioscoreales</taxon>
        <taxon>Dioscoreaceae</taxon>
        <taxon>Dioscorea</taxon>
    </lineage>
</organism>
<evidence type="ECO:0000256" key="1">
    <source>
        <dbReference type="SAM" id="MobiDB-lite"/>
    </source>
</evidence>